<dbReference type="EMBL" id="CP017686">
    <property type="protein sequence ID" value="AYQ55678.1"/>
    <property type="molecule type" value="Genomic_DNA"/>
</dbReference>
<evidence type="ECO:0000256" key="1">
    <source>
        <dbReference type="SAM" id="MobiDB-lite"/>
    </source>
</evidence>
<evidence type="ECO:0000313" key="2">
    <source>
        <dbReference type="EMBL" id="AYQ55678.1"/>
    </source>
</evidence>
<evidence type="ECO:0000313" key="3">
    <source>
        <dbReference type="Proteomes" id="UP000273278"/>
    </source>
</evidence>
<gene>
    <name evidence="2" type="ORF">BKD89_07740</name>
</gene>
<proteinExistence type="predicted"/>
<dbReference type="Proteomes" id="UP000273278">
    <property type="component" value="Chromosome"/>
</dbReference>
<protein>
    <submittedName>
        <fullName evidence="2">Uncharacterized protein</fullName>
    </submittedName>
</protein>
<dbReference type="AlphaFoldDB" id="A0A3G3IIZ6"/>
<dbReference type="GeneID" id="41322345"/>
<organism evidence="2 3">
    <name type="scientific">Methanomethylophilus alvi</name>
    <dbReference type="NCBI Taxonomy" id="1291540"/>
    <lineage>
        <taxon>Archaea</taxon>
        <taxon>Methanobacteriati</taxon>
        <taxon>Thermoplasmatota</taxon>
        <taxon>Thermoplasmata</taxon>
        <taxon>Methanomassiliicoccales</taxon>
        <taxon>Methanomethylophilaceae</taxon>
        <taxon>Methanomethylophilus</taxon>
    </lineage>
</organism>
<dbReference type="RefSeq" id="WP_015505459.1">
    <property type="nucleotide sequence ID" value="NZ_CAYARL010000009.1"/>
</dbReference>
<accession>A0A3G3IIZ6</accession>
<feature type="region of interest" description="Disordered" evidence="1">
    <location>
        <begin position="1"/>
        <end position="31"/>
    </location>
</feature>
<dbReference type="OMA" id="HEASESM"/>
<name>A0A3G3IIZ6_9ARCH</name>
<reference evidence="2 3" key="1">
    <citation type="submission" date="2016-10" db="EMBL/GenBank/DDBJ databases">
        <title>Complete genome of the TMA-utilizing, human hosted archaeon Methanomethylophilus alvus Gen. nov, sp. nov., strain Mx-05, derived from a pure culture.</title>
        <authorList>
            <person name="Brugere J.-F."/>
            <person name="Ben Hania W."/>
            <person name="Chaudhary P.P."/>
            <person name="Gaci N."/>
            <person name="Borrel G."/>
            <person name="Cao Van Tuat L."/>
            <person name="Fardeau M.-L."/>
            <person name="Harris H.M.B."/>
            <person name="O'Toole P.W."/>
            <person name="Ollivier B."/>
        </authorList>
    </citation>
    <scope>NUCLEOTIDE SEQUENCE [LARGE SCALE GENOMIC DNA]</scope>
    <source>
        <strain evidence="2 3">Mx-05</strain>
    </source>
</reference>
<sequence length="156" mass="16974">MAAKKNSKAKKEDYDPNAPHEAGMKIDVKDGNDHQMSKDFTVERITAATMVTLACNTVAQALNTEEGTPSRNATVRMCNKTFGDMRKSAETCRKAGDDFVADVLGRGIAAYEDYIAKHEASESMKAGEPGRANAIRDASDAMEHLADVMNDLLRAF</sequence>
<feature type="compositionally biased region" description="Basic and acidic residues" evidence="1">
    <location>
        <begin position="22"/>
        <end position="31"/>
    </location>
</feature>